<dbReference type="InterPro" id="IPR008920">
    <property type="entry name" value="TF_FadR/GntR_C"/>
</dbReference>
<dbReference type="Gene3D" id="1.10.10.10">
    <property type="entry name" value="Winged helix-like DNA-binding domain superfamily/Winged helix DNA-binding domain"/>
    <property type="match status" value="1"/>
</dbReference>
<dbReference type="GO" id="GO:0003700">
    <property type="term" value="F:DNA-binding transcription factor activity"/>
    <property type="evidence" value="ECO:0007669"/>
    <property type="project" value="InterPro"/>
</dbReference>
<dbReference type="SUPFAM" id="SSF48008">
    <property type="entry name" value="GntR ligand-binding domain-like"/>
    <property type="match status" value="1"/>
</dbReference>
<dbReference type="InterPro" id="IPR036390">
    <property type="entry name" value="WH_DNA-bd_sf"/>
</dbReference>
<dbReference type="SMART" id="SM00345">
    <property type="entry name" value="HTH_GNTR"/>
    <property type="match status" value="1"/>
</dbReference>
<dbReference type="InterPro" id="IPR036388">
    <property type="entry name" value="WH-like_DNA-bd_sf"/>
</dbReference>
<keyword evidence="4" id="KW-0175">Coiled coil</keyword>
<dbReference type="PATRIC" id="fig|1226633.4.peg.2175"/>
<feature type="domain" description="HTH gntR-type" evidence="5">
    <location>
        <begin position="24"/>
        <end position="92"/>
    </location>
</feature>
<dbReference type="SUPFAM" id="SSF46785">
    <property type="entry name" value="Winged helix' DNA-binding domain"/>
    <property type="match status" value="1"/>
</dbReference>
<dbReference type="InterPro" id="IPR000524">
    <property type="entry name" value="Tscrpt_reg_HTH_GntR"/>
</dbReference>
<dbReference type="AlphaFoldDB" id="A0A0B4EMP1"/>
<evidence type="ECO:0000259" key="5">
    <source>
        <dbReference type="PROSITE" id="PS50949"/>
    </source>
</evidence>
<protein>
    <submittedName>
        <fullName evidence="6">GntR family transcriptional regulator</fullName>
    </submittedName>
</protein>
<dbReference type="InterPro" id="IPR011711">
    <property type="entry name" value="GntR_C"/>
</dbReference>
<dbReference type="Gene3D" id="1.20.120.530">
    <property type="entry name" value="GntR ligand-binding domain-like"/>
    <property type="match status" value="1"/>
</dbReference>
<comment type="caution">
    <text evidence="6">The sequence shown here is derived from an EMBL/GenBank/DDBJ whole genome shotgun (WGS) entry which is preliminary data.</text>
</comment>
<sequence length="246" mass="28932">MNIIIYKNYVRSTYFKHKKNNENKAQYLKVIDKIKEKIFSGKIKIGDKLPPERDLAEEYKVGRPSIREAVRGLEILGLLEVKQGSGTYVRNNIEKLMVDSLDIIYNTNNVSDREVIEFREMFEYSSVKLAALNATDEEIAELECILRRMKETNSSQELEELDLSFHEQIAVMSHNILIMETFAAIRNFFNRCIKNSVHLIYLNGEKNQDIIDYHIYIFDAIKDRDSTVALIFMERHFRKVRELILK</sequence>
<dbReference type="PANTHER" id="PTHR43537">
    <property type="entry name" value="TRANSCRIPTIONAL REGULATOR, GNTR FAMILY"/>
    <property type="match status" value="1"/>
</dbReference>
<dbReference type="Pfam" id="PF00392">
    <property type="entry name" value="GntR"/>
    <property type="match status" value="1"/>
</dbReference>
<dbReference type="PROSITE" id="PS50949">
    <property type="entry name" value="HTH_GNTR"/>
    <property type="match status" value="1"/>
</dbReference>
<evidence type="ECO:0000256" key="1">
    <source>
        <dbReference type="ARBA" id="ARBA00023015"/>
    </source>
</evidence>
<dbReference type="SMART" id="SM00895">
    <property type="entry name" value="FCD"/>
    <property type="match status" value="1"/>
</dbReference>
<evidence type="ECO:0000313" key="7">
    <source>
        <dbReference type="Proteomes" id="UP000031184"/>
    </source>
</evidence>
<dbReference type="Proteomes" id="UP000031184">
    <property type="component" value="Unassembled WGS sequence"/>
</dbReference>
<dbReference type="CDD" id="cd07377">
    <property type="entry name" value="WHTH_GntR"/>
    <property type="match status" value="1"/>
</dbReference>
<proteinExistence type="predicted"/>
<evidence type="ECO:0000313" key="6">
    <source>
        <dbReference type="EMBL" id="KID48180.1"/>
    </source>
</evidence>
<evidence type="ECO:0000256" key="4">
    <source>
        <dbReference type="SAM" id="Coils"/>
    </source>
</evidence>
<feature type="coiled-coil region" evidence="4">
    <location>
        <begin position="132"/>
        <end position="159"/>
    </location>
</feature>
<dbReference type="Pfam" id="PF07729">
    <property type="entry name" value="FCD"/>
    <property type="match status" value="1"/>
</dbReference>
<dbReference type="EMBL" id="AUZI01000027">
    <property type="protein sequence ID" value="KID48180.1"/>
    <property type="molecule type" value="Genomic_DNA"/>
</dbReference>
<dbReference type="GO" id="GO:0003677">
    <property type="term" value="F:DNA binding"/>
    <property type="evidence" value="ECO:0007669"/>
    <property type="project" value="UniProtKB-KW"/>
</dbReference>
<organism evidence="6 7">
    <name type="scientific">Fusobacterium necrophorum subsp. funduliforme B35</name>
    <dbReference type="NCBI Taxonomy" id="1226633"/>
    <lineage>
        <taxon>Bacteria</taxon>
        <taxon>Fusobacteriati</taxon>
        <taxon>Fusobacteriota</taxon>
        <taxon>Fusobacteriia</taxon>
        <taxon>Fusobacteriales</taxon>
        <taxon>Fusobacteriaceae</taxon>
        <taxon>Fusobacterium</taxon>
    </lineage>
</organism>
<evidence type="ECO:0000256" key="3">
    <source>
        <dbReference type="ARBA" id="ARBA00023163"/>
    </source>
</evidence>
<keyword evidence="1" id="KW-0805">Transcription regulation</keyword>
<dbReference type="PRINTS" id="PR00035">
    <property type="entry name" value="HTHGNTR"/>
</dbReference>
<dbReference type="PANTHER" id="PTHR43537:SF5">
    <property type="entry name" value="UXU OPERON TRANSCRIPTIONAL REGULATOR"/>
    <property type="match status" value="1"/>
</dbReference>
<evidence type="ECO:0000256" key="2">
    <source>
        <dbReference type="ARBA" id="ARBA00023125"/>
    </source>
</evidence>
<keyword evidence="3" id="KW-0804">Transcription</keyword>
<keyword evidence="2" id="KW-0238">DNA-binding</keyword>
<name>A0A0B4EMP1_9FUSO</name>
<gene>
    <name evidence="6" type="ORF">C095_10735</name>
</gene>
<reference evidence="6 7" key="1">
    <citation type="submission" date="2013-08" db="EMBL/GenBank/DDBJ databases">
        <title>An opportunistic ruminal bacterium that causes liver abscesses in cattle.</title>
        <authorList>
            <person name="Benahmed F.H."/>
            <person name="Rasmussen M."/>
            <person name="Harbottle H."/>
            <person name="Soppet D."/>
            <person name="Nagaraja T.G."/>
            <person name="Davidson M."/>
        </authorList>
    </citation>
    <scope>NUCLEOTIDE SEQUENCE [LARGE SCALE GENOMIC DNA]</scope>
    <source>
        <strain evidence="6 7">B35</strain>
    </source>
</reference>
<accession>A0A0B4EMP1</accession>